<name>A0A9Q1EUC1_SYNKA</name>
<reference evidence="1" key="1">
    <citation type="journal article" date="2023" name="Science">
        <title>Genome structures resolve the early diversification of teleost fishes.</title>
        <authorList>
            <person name="Parey E."/>
            <person name="Louis A."/>
            <person name="Montfort J."/>
            <person name="Bouchez O."/>
            <person name="Roques C."/>
            <person name="Iampietro C."/>
            <person name="Lluch J."/>
            <person name="Castinel A."/>
            <person name="Donnadieu C."/>
            <person name="Desvignes T."/>
            <person name="Floi Bucao C."/>
            <person name="Jouanno E."/>
            <person name="Wen M."/>
            <person name="Mejri S."/>
            <person name="Dirks R."/>
            <person name="Jansen H."/>
            <person name="Henkel C."/>
            <person name="Chen W.J."/>
            <person name="Zahm M."/>
            <person name="Cabau C."/>
            <person name="Klopp C."/>
            <person name="Thompson A.W."/>
            <person name="Robinson-Rechavi M."/>
            <person name="Braasch I."/>
            <person name="Lecointre G."/>
            <person name="Bobe J."/>
            <person name="Postlethwait J.H."/>
            <person name="Berthelot C."/>
            <person name="Roest Crollius H."/>
            <person name="Guiguen Y."/>
        </authorList>
    </citation>
    <scope>NUCLEOTIDE SEQUENCE</scope>
    <source>
        <strain evidence="1">WJC10195</strain>
    </source>
</reference>
<proteinExistence type="predicted"/>
<comment type="caution">
    <text evidence="1">The sequence shown here is derived from an EMBL/GenBank/DDBJ whole genome shotgun (WGS) entry which is preliminary data.</text>
</comment>
<evidence type="ECO:0000313" key="1">
    <source>
        <dbReference type="EMBL" id="KAJ8345219.1"/>
    </source>
</evidence>
<sequence length="87" mass="9683">MRLLSRWALIKNASLQPYLAVAMMLTGATNLTSPGGESLITAAHVPGCRSYFSFPLVIRTDWTRLCMKKQLESQQISSSFGDVYLSR</sequence>
<organism evidence="1 2">
    <name type="scientific">Synaphobranchus kaupii</name>
    <name type="common">Kaup's arrowtooth eel</name>
    <dbReference type="NCBI Taxonomy" id="118154"/>
    <lineage>
        <taxon>Eukaryota</taxon>
        <taxon>Metazoa</taxon>
        <taxon>Chordata</taxon>
        <taxon>Craniata</taxon>
        <taxon>Vertebrata</taxon>
        <taxon>Euteleostomi</taxon>
        <taxon>Actinopterygii</taxon>
        <taxon>Neopterygii</taxon>
        <taxon>Teleostei</taxon>
        <taxon>Anguilliformes</taxon>
        <taxon>Synaphobranchidae</taxon>
        <taxon>Synaphobranchus</taxon>
    </lineage>
</organism>
<accession>A0A9Q1EUC1</accession>
<evidence type="ECO:0000313" key="2">
    <source>
        <dbReference type="Proteomes" id="UP001152622"/>
    </source>
</evidence>
<keyword evidence="2" id="KW-1185">Reference proteome</keyword>
<dbReference type="Proteomes" id="UP001152622">
    <property type="component" value="Chromosome 12"/>
</dbReference>
<gene>
    <name evidence="1" type="ORF">SKAU_G00294120</name>
</gene>
<dbReference type="AlphaFoldDB" id="A0A9Q1EUC1"/>
<protein>
    <submittedName>
        <fullName evidence="1">Uncharacterized protein</fullName>
    </submittedName>
</protein>
<dbReference type="EMBL" id="JAINUF010000012">
    <property type="protein sequence ID" value="KAJ8345219.1"/>
    <property type="molecule type" value="Genomic_DNA"/>
</dbReference>